<evidence type="ECO:0000313" key="1">
    <source>
        <dbReference type="EMBL" id="KHD07164.1"/>
    </source>
</evidence>
<reference evidence="1 2" key="1">
    <citation type="journal article" date="2016" name="Front. Microbiol.">
        <title>Single-Cell (Meta-)Genomics of a Dimorphic Candidatus Thiomargarita nelsonii Reveals Genomic Plasticity.</title>
        <authorList>
            <person name="Flood B.E."/>
            <person name="Fliss P."/>
            <person name="Jones D.S."/>
            <person name="Dick G.J."/>
            <person name="Jain S."/>
            <person name="Kaster A.K."/>
            <person name="Winkel M."/>
            <person name="Mussmann M."/>
            <person name="Bailey J."/>
        </authorList>
    </citation>
    <scope>NUCLEOTIDE SEQUENCE [LARGE SCALE GENOMIC DNA]</scope>
    <source>
        <strain evidence="1">Hydrate Ridge</strain>
    </source>
</reference>
<evidence type="ECO:0000313" key="2">
    <source>
        <dbReference type="Proteomes" id="UP000030428"/>
    </source>
</evidence>
<name>A0A0A6PA89_9GAMM</name>
<proteinExistence type="predicted"/>
<keyword evidence="2" id="KW-1185">Reference proteome</keyword>
<organism evidence="1 2">
    <name type="scientific">Candidatus Thiomargarita nelsonii</name>
    <dbReference type="NCBI Taxonomy" id="1003181"/>
    <lineage>
        <taxon>Bacteria</taxon>
        <taxon>Pseudomonadati</taxon>
        <taxon>Pseudomonadota</taxon>
        <taxon>Gammaproteobacteria</taxon>
        <taxon>Thiotrichales</taxon>
        <taxon>Thiotrichaceae</taxon>
        <taxon>Thiomargarita</taxon>
    </lineage>
</organism>
<dbReference type="EMBL" id="JSZA02000071">
    <property type="protein sequence ID" value="KHD07164.1"/>
    <property type="molecule type" value="Genomic_DNA"/>
</dbReference>
<comment type="caution">
    <text evidence="1">The sequence shown here is derived from an EMBL/GenBank/DDBJ whole genome shotgun (WGS) entry which is preliminary data.</text>
</comment>
<dbReference type="AlphaFoldDB" id="A0A0A6PA89"/>
<protein>
    <submittedName>
        <fullName evidence="1">Uncharacterized protein</fullName>
    </submittedName>
</protein>
<accession>A0A0A6PA89</accession>
<sequence>MKKIKEPFVFMILPLKTINLMPIFAKPLQIPAQEKEENVGVNRKLMKIFSEHPLTRGFFKIHLK</sequence>
<gene>
    <name evidence="1" type="ORF">PN36_18170</name>
</gene>
<dbReference type="Proteomes" id="UP000030428">
    <property type="component" value="Unassembled WGS sequence"/>
</dbReference>